<gene>
    <name evidence="2" type="ordered locus">VIT_15s0046g03300</name>
</gene>
<evidence type="ECO:0000313" key="2">
    <source>
        <dbReference type="EMBL" id="CCB62384.1"/>
    </source>
</evidence>
<accession>F6I6J1</accession>
<evidence type="ECO:0000313" key="3">
    <source>
        <dbReference type="Proteomes" id="UP000009183"/>
    </source>
</evidence>
<dbReference type="PaxDb" id="29760-VIT_15s0046g03300.t01"/>
<name>F6I6J1_VITVI</name>
<evidence type="ECO:0000256" key="1">
    <source>
        <dbReference type="SAM" id="MobiDB-lite"/>
    </source>
</evidence>
<keyword evidence="3" id="KW-1185">Reference proteome</keyword>
<feature type="region of interest" description="Disordered" evidence="1">
    <location>
        <begin position="1"/>
        <end position="37"/>
    </location>
</feature>
<dbReference type="AlphaFoldDB" id="F6I6J1"/>
<dbReference type="EMBL" id="FN596755">
    <property type="protein sequence ID" value="CCB62384.1"/>
    <property type="molecule type" value="Genomic_DNA"/>
</dbReference>
<dbReference type="HOGENOM" id="CLU_2817665_0_0_1"/>
<dbReference type="Proteomes" id="UP000009183">
    <property type="component" value="Chromosome 15"/>
</dbReference>
<organism evidence="2 3">
    <name type="scientific">Vitis vinifera</name>
    <name type="common">Grape</name>
    <dbReference type="NCBI Taxonomy" id="29760"/>
    <lineage>
        <taxon>Eukaryota</taxon>
        <taxon>Viridiplantae</taxon>
        <taxon>Streptophyta</taxon>
        <taxon>Embryophyta</taxon>
        <taxon>Tracheophyta</taxon>
        <taxon>Spermatophyta</taxon>
        <taxon>Magnoliopsida</taxon>
        <taxon>eudicotyledons</taxon>
        <taxon>Gunneridae</taxon>
        <taxon>Pentapetalae</taxon>
        <taxon>rosids</taxon>
        <taxon>Vitales</taxon>
        <taxon>Vitaceae</taxon>
        <taxon>Viteae</taxon>
        <taxon>Vitis</taxon>
    </lineage>
</organism>
<reference evidence="3" key="1">
    <citation type="journal article" date="2007" name="Nature">
        <title>The grapevine genome sequence suggests ancestral hexaploidization in major angiosperm phyla.</title>
        <authorList>
            <consortium name="The French-Italian Public Consortium for Grapevine Genome Characterization."/>
            <person name="Jaillon O."/>
            <person name="Aury J.-M."/>
            <person name="Noel B."/>
            <person name="Policriti A."/>
            <person name="Clepet C."/>
            <person name="Casagrande A."/>
            <person name="Choisne N."/>
            <person name="Aubourg S."/>
            <person name="Vitulo N."/>
            <person name="Jubin C."/>
            <person name="Vezzi A."/>
            <person name="Legeai F."/>
            <person name="Hugueney P."/>
            <person name="Dasilva C."/>
            <person name="Horner D."/>
            <person name="Mica E."/>
            <person name="Jublot D."/>
            <person name="Poulain J."/>
            <person name="Bruyere C."/>
            <person name="Billault A."/>
            <person name="Segurens B."/>
            <person name="Gouyvenoux M."/>
            <person name="Ugarte E."/>
            <person name="Cattonaro F."/>
            <person name="Anthouard V."/>
            <person name="Vico V."/>
            <person name="Del Fabbro C."/>
            <person name="Alaux M."/>
            <person name="Di Gaspero G."/>
            <person name="Dumas V."/>
            <person name="Felice N."/>
            <person name="Paillard S."/>
            <person name="Juman I."/>
            <person name="Moroldo M."/>
            <person name="Scalabrin S."/>
            <person name="Canaguier A."/>
            <person name="Le Clainche I."/>
            <person name="Malacrida G."/>
            <person name="Durand E."/>
            <person name="Pesole G."/>
            <person name="Laucou V."/>
            <person name="Chatelet P."/>
            <person name="Merdinoglu D."/>
            <person name="Delledonne M."/>
            <person name="Pezzotti M."/>
            <person name="Lecharny A."/>
            <person name="Scarpelli C."/>
            <person name="Artiguenave F."/>
            <person name="Pe M.E."/>
            <person name="Valle G."/>
            <person name="Morgante M."/>
            <person name="Caboche M."/>
            <person name="Adam-Blondon A.-F."/>
            <person name="Weissenbach J."/>
            <person name="Quetier F."/>
            <person name="Wincker P."/>
        </authorList>
    </citation>
    <scope>NUCLEOTIDE SEQUENCE [LARGE SCALE GENOMIC DNA]</scope>
    <source>
        <strain evidence="3">cv. Pinot noir / PN40024</strain>
    </source>
</reference>
<dbReference type="InParanoid" id="F6I6J1"/>
<sequence length="67" mass="7859">MALKHPEIPNSMKNGSHGALPETPPPKMANLKRNAQHSKIYQKQRRKFVRVICIPFDIEVVQWVHMW</sequence>
<proteinExistence type="predicted"/>
<protein>
    <submittedName>
        <fullName evidence="2">Uncharacterized protein</fullName>
    </submittedName>
</protein>